<evidence type="ECO:0000313" key="2">
    <source>
        <dbReference type="WBParaSite" id="Pan_g22344.t1"/>
    </source>
</evidence>
<dbReference type="Gene3D" id="3.40.630.30">
    <property type="match status" value="1"/>
</dbReference>
<sequence length="296" mass="33951">MKLLNAAPRLQTAIRLSSSSRIVTSKPKQAYQSLPKCDQGLFHDLNPLSRQIVRKGWVSPVSGTVVDFVKAEPRDAEMINQFWVESFVDTNNICNHLGLSYQDLYGLHKPWTEEMIEKGDIIMGFDQTKFACLQLMKYHFQPEFEELFAGELPGHPNPQYHVKHDYAEDIASYDLPHNVARLACFLDDLVRQTGKFLPVEVKDVCIFEATCVHPLYQKDRMGSVIIATAVDATLRRNVVHGLGYCVATGTRKICEKQNWKFLFEARYDDYRENGEPVFFDMKDGATGSHQFYKKFI</sequence>
<protein>
    <submittedName>
        <fullName evidence="2">N-acetyltransferase domain-containing protein</fullName>
    </submittedName>
</protein>
<dbReference type="Proteomes" id="UP000492821">
    <property type="component" value="Unassembled WGS sequence"/>
</dbReference>
<reference evidence="1" key="1">
    <citation type="journal article" date="2013" name="Genetics">
        <title>The draft genome and transcriptome of Panagrellus redivivus are shaped by the harsh demands of a free-living lifestyle.</title>
        <authorList>
            <person name="Srinivasan J."/>
            <person name="Dillman A.R."/>
            <person name="Macchietto M.G."/>
            <person name="Heikkinen L."/>
            <person name="Lakso M."/>
            <person name="Fracchia K.M."/>
            <person name="Antoshechkin I."/>
            <person name="Mortazavi A."/>
            <person name="Wong G."/>
            <person name="Sternberg P.W."/>
        </authorList>
    </citation>
    <scope>NUCLEOTIDE SEQUENCE [LARGE SCALE GENOMIC DNA]</scope>
    <source>
        <strain evidence="1">MT8872</strain>
    </source>
</reference>
<dbReference type="WBParaSite" id="Pan_g22344.t1">
    <property type="protein sequence ID" value="Pan_g22344.t1"/>
    <property type="gene ID" value="Pan_g22344"/>
</dbReference>
<reference evidence="2" key="2">
    <citation type="submission" date="2020-10" db="UniProtKB">
        <authorList>
            <consortium name="WormBaseParasite"/>
        </authorList>
    </citation>
    <scope>IDENTIFICATION</scope>
</reference>
<dbReference type="AlphaFoldDB" id="A0A7E4VKV6"/>
<organism evidence="1 2">
    <name type="scientific">Panagrellus redivivus</name>
    <name type="common">Microworm</name>
    <dbReference type="NCBI Taxonomy" id="6233"/>
    <lineage>
        <taxon>Eukaryota</taxon>
        <taxon>Metazoa</taxon>
        <taxon>Ecdysozoa</taxon>
        <taxon>Nematoda</taxon>
        <taxon>Chromadorea</taxon>
        <taxon>Rhabditida</taxon>
        <taxon>Tylenchina</taxon>
        <taxon>Panagrolaimomorpha</taxon>
        <taxon>Panagrolaimoidea</taxon>
        <taxon>Panagrolaimidae</taxon>
        <taxon>Panagrellus</taxon>
    </lineage>
</organism>
<accession>A0A7E4VKV6</accession>
<proteinExistence type="predicted"/>
<evidence type="ECO:0000313" key="1">
    <source>
        <dbReference type="Proteomes" id="UP000492821"/>
    </source>
</evidence>
<keyword evidence="1" id="KW-1185">Reference proteome</keyword>
<name>A0A7E4VKV6_PANRE</name>